<dbReference type="PANTHER" id="PTHR30086">
    <property type="entry name" value="ARGININE EXPORTER PROTEIN ARGO"/>
    <property type="match status" value="1"/>
</dbReference>
<evidence type="ECO:0000256" key="5">
    <source>
        <dbReference type="ARBA" id="ARBA00023136"/>
    </source>
</evidence>
<keyword evidence="5 6" id="KW-0472">Membrane</keyword>
<dbReference type="PANTHER" id="PTHR30086:SF20">
    <property type="entry name" value="ARGININE EXPORTER PROTEIN ARGO-RELATED"/>
    <property type="match status" value="1"/>
</dbReference>
<dbReference type="AlphaFoldDB" id="A0A1A9F1F3"/>
<evidence type="ECO:0000256" key="4">
    <source>
        <dbReference type="ARBA" id="ARBA00022989"/>
    </source>
</evidence>
<evidence type="ECO:0000313" key="8">
    <source>
        <dbReference type="Proteomes" id="UP000078070"/>
    </source>
</evidence>
<evidence type="ECO:0000313" key="7">
    <source>
        <dbReference type="EMBL" id="ANG64046.1"/>
    </source>
</evidence>
<dbReference type="Pfam" id="PF01810">
    <property type="entry name" value="LysE"/>
    <property type="match status" value="1"/>
</dbReference>
<dbReference type="EMBL" id="CP015839">
    <property type="protein sequence ID" value="ANG64046.1"/>
    <property type="molecule type" value="Genomic_DNA"/>
</dbReference>
<dbReference type="Proteomes" id="UP000078070">
    <property type="component" value="Chromosome"/>
</dbReference>
<dbReference type="KEGG" id="mars:A8C75_17250"/>
<organism evidence="7 8">
    <name type="scientific">Marinobacterium aestuarii</name>
    <dbReference type="NCBI Taxonomy" id="1821621"/>
    <lineage>
        <taxon>Bacteria</taxon>
        <taxon>Pseudomonadati</taxon>
        <taxon>Pseudomonadota</taxon>
        <taxon>Gammaproteobacteria</taxon>
        <taxon>Oceanospirillales</taxon>
        <taxon>Oceanospirillaceae</taxon>
        <taxon>Marinobacterium</taxon>
    </lineage>
</organism>
<dbReference type="GO" id="GO:0005886">
    <property type="term" value="C:plasma membrane"/>
    <property type="evidence" value="ECO:0007669"/>
    <property type="project" value="UniProtKB-SubCell"/>
</dbReference>
<sequence>MNSALQSSVMLQGFVTGGGLIIAIGAQNAFLLAQGVRRQYHWPIALLCSLSDALLICLGVLGMGALISESPMLLELARIFGAFFLFYYGYRALCSALQPAGLDMASRGAGSLKSALLTTLAVSLLNPHAYLDTVVLVGSIATQYGDSLRYWFGAGAVLASFTWFLMLGMGAPKLAPLFRNPRAWRVLDSLVCLMMWGIALSLVL</sequence>
<keyword evidence="2" id="KW-1003">Cell membrane</keyword>
<comment type="subcellular location">
    <subcellularLocation>
        <location evidence="1">Cell membrane</location>
        <topology evidence="1">Multi-pass membrane protein</topology>
    </subcellularLocation>
</comment>
<keyword evidence="3 6" id="KW-0812">Transmembrane</keyword>
<feature type="transmembrane region" description="Helical" evidence="6">
    <location>
        <begin position="183"/>
        <end position="203"/>
    </location>
</feature>
<name>A0A1A9F1F3_9GAMM</name>
<feature type="transmembrane region" description="Helical" evidence="6">
    <location>
        <begin position="44"/>
        <end position="67"/>
    </location>
</feature>
<evidence type="ECO:0000256" key="1">
    <source>
        <dbReference type="ARBA" id="ARBA00004651"/>
    </source>
</evidence>
<reference evidence="7 8" key="2">
    <citation type="journal article" date="2018" name="Int. J. Syst. Evol. Microbiol.">
        <title>Marinobacterium aestuarii sp. nov., a benzene-degrading marine bacterium isolated from estuary sediment.</title>
        <authorList>
            <person name="Bae S.S."/>
            <person name="Jung J."/>
            <person name="Chung D."/>
            <person name="Baek K."/>
        </authorList>
    </citation>
    <scope>NUCLEOTIDE SEQUENCE [LARGE SCALE GENOMIC DNA]</scope>
    <source>
        <strain evidence="7 8">ST58-10</strain>
    </source>
</reference>
<gene>
    <name evidence="7" type="ORF">A8C75_17250</name>
</gene>
<dbReference type="STRING" id="1821621.A8C75_17250"/>
<reference evidence="8" key="1">
    <citation type="submission" date="2016-05" db="EMBL/GenBank/DDBJ databases">
        <authorList>
            <person name="Baek K."/>
            <person name="Yang S.-J."/>
        </authorList>
    </citation>
    <scope>NUCLEOTIDE SEQUENCE [LARGE SCALE GENOMIC DNA]</scope>
    <source>
        <strain evidence="8">ST58-10</strain>
    </source>
</reference>
<evidence type="ECO:0000256" key="3">
    <source>
        <dbReference type="ARBA" id="ARBA00022692"/>
    </source>
</evidence>
<dbReference type="OrthoDB" id="5638726at2"/>
<keyword evidence="4 6" id="KW-1133">Transmembrane helix</keyword>
<dbReference type="InterPro" id="IPR001123">
    <property type="entry name" value="LeuE-type"/>
</dbReference>
<dbReference type="GO" id="GO:0015171">
    <property type="term" value="F:amino acid transmembrane transporter activity"/>
    <property type="evidence" value="ECO:0007669"/>
    <property type="project" value="TreeGrafter"/>
</dbReference>
<feature type="transmembrane region" description="Helical" evidence="6">
    <location>
        <begin position="150"/>
        <end position="171"/>
    </location>
</feature>
<feature type="transmembrane region" description="Helical" evidence="6">
    <location>
        <begin position="12"/>
        <end position="32"/>
    </location>
</feature>
<keyword evidence="8" id="KW-1185">Reference proteome</keyword>
<dbReference type="RefSeq" id="WP_067385293.1">
    <property type="nucleotide sequence ID" value="NZ_CP015839.1"/>
</dbReference>
<evidence type="ECO:0000256" key="6">
    <source>
        <dbReference type="SAM" id="Phobius"/>
    </source>
</evidence>
<protein>
    <submittedName>
        <fullName evidence="7">Amino acid transporter</fullName>
    </submittedName>
</protein>
<accession>A0A1A9F1F3</accession>
<proteinExistence type="predicted"/>
<feature type="transmembrane region" description="Helical" evidence="6">
    <location>
        <begin position="73"/>
        <end position="90"/>
    </location>
</feature>
<evidence type="ECO:0000256" key="2">
    <source>
        <dbReference type="ARBA" id="ARBA00022475"/>
    </source>
</evidence>